<dbReference type="Proteomes" id="UP001208534">
    <property type="component" value="Unassembled WGS sequence"/>
</dbReference>
<proteinExistence type="predicted"/>
<evidence type="ECO:0000313" key="2">
    <source>
        <dbReference type="EMBL" id="MCU4397369.1"/>
    </source>
</evidence>
<dbReference type="EMBL" id="JAHPRE010000039">
    <property type="protein sequence ID" value="MCU4397369.1"/>
    <property type="molecule type" value="Genomic_DNA"/>
</dbReference>
<dbReference type="AlphaFoldDB" id="A0AAW5R9J8"/>
<keyword evidence="1" id="KW-0175">Coiled coil</keyword>
<evidence type="ECO:0000313" key="3">
    <source>
        <dbReference type="Proteomes" id="UP001208534"/>
    </source>
</evidence>
<organism evidence="2 3">
    <name type="scientific">Acinetobacter junii</name>
    <dbReference type="NCBI Taxonomy" id="40215"/>
    <lineage>
        <taxon>Bacteria</taxon>
        <taxon>Pseudomonadati</taxon>
        <taxon>Pseudomonadota</taxon>
        <taxon>Gammaproteobacteria</taxon>
        <taxon>Moraxellales</taxon>
        <taxon>Moraxellaceae</taxon>
        <taxon>Acinetobacter</taxon>
    </lineage>
</organism>
<sequence>MPKYTYQGEMGRISARTEAGPVVLPKGTEVELTEEQHEALVDHPVFAALEKSGELFVSEVKKAKSSGKGGKAAADATKAALEAQLATVKAKLTELNIEFGEDENIEDLQAKLDQAN</sequence>
<reference evidence="2" key="1">
    <citation type="submission" date="2021-06" db="EMBL/GenBank/DDBJ databases">
        <title>Propagation of a rapidly emergent carbapenem-resistant Acinetobacter baumannii lineage by various extra-hospital transmission networks.</title>
        <authorList>
            <person name="Calix J."/>
        </authorList>
    </citation>
    <scope>NUCLEOTIDE SEQUENCE</scope>
    <source>
        <strain evidence="2">WU_MDCI_Aw63</strain>
    </source>
</reference>
<protein>
    <recommendedName>
        <fullName evidence="4">HeH/LEM domain-containing protein</fullName>
    </recommendedName>
</protein>
<evidence type="ECO:0008006" key="4">
    <source>
        <dbReference type="Google" id="ProtNLM"/>
    </source>
</evidence>
<dbReference type="RefSeq" id="WP_126132017.1">
    <property type="nucleotide sequence ID" value="NZ_CP099548.1"/>
</dbReference>
<evidence type="ECO:0000256" key="1">
    <source>
        <dbReference type="SAM" id="Coils"/>
    </source>
</evidence>
<comment type="caution">
    <text evidence="2">The sequence shown here is derived from an EMBL/GenBank/DDBJ whole genome shotgun (WGS) entry which is preliminary data.</text>
</comment>
<name>A0AAW5R9J8_ACIJU</name>
<accession>A0AAW5R9J8</accession>
<feature type="coiled-coil region" evidence="1">
    <location>
        <begin position="71"/>
        <end position="98"/>
    </location>
</feature>
<gene>
    <name evidence="2" type="ORF">KTH64_10495</name>
</gene>